<sequence>MKYYERWAQEETALARTNLTLGAFHKVVADLWPVEADATVRTRNAADRRRDDLTVIFKAEAKRVGRTAYAAERAVTDYLDHLAPRRPGKTMSEEIARATALLEGTDDDIKSKTHKRLMQLVRR</sequence>
<evidence type="ECO:0000313" key="1">
    <source>
        <dbReference type="EMBL" id="MBE1557633.1"/>
    </source>
</evidence>
<dbReference type="InterPro" id="IPR026325">
    <property type="entry name" value="DUF932"/>
</dbReference>
<dbReference type="Pfam" id="PF06067">
    <property type="entry name" value="DUF932"/>
    <property type="match status" value="1"/>
</dbReference>
<organism evidence="1 2">
    <name type="scientific">Nonomuraea africana</name>
    <dbReference type="NCBI Taxonomy" id="46171"/>
    <lineage>
        <taxon>Bacteria</taxon>
        <taxon>Bacillati</taxon>
        <taxon>Actinomycetota</taxon>
        <taxon>Actinomycetes</taxon>
        <taxon>Streptosporangiales</taxon>
        <taxon>Streptosporangiaceae</taxon>
        <taxon>Nonomuraea</taxon>
    </lineage>
</organism>
<evidence type="ECO:0000313" key="2">
    <source>
        <dbReference type="Proteomes" id="UP000661607"/>
    </source>
</evidence>
<comment type="caution">
    <text evidence="1">The sequence shown here is derived from an EMBL/GenBank/DDBJ whole genome shotgun (WGS) entry which is preliminary data.</text>
</comment>
<reference evidence="1 2" key="1">
    <citation type="submission" date="2020-10" db="EMBL/GenBank/DDBJ databases">
        <title>Sequencing the genomes of 1000 actinobacteria strains.</title>
        <authorList>
            <person name="Klenk H.-P."/>
        </authorList>
    </citation>
    <scope>NUCLEOTIDE SEQUENCE [LARGE SCALE GENOMIC DNA]</scope>
    <source>
        <strain evidence="1 2">DSM 43748</strain>
    </source>
</reference>
<dbReference type="EMBL" id="JADBEF010000001">
    <property type="protein sequence ID" value="MBE1557633.1"/>
    <property type="molecule type" value="Genomic_DNA"/>
</dbReference>
<accession>A0ABR9K6J3</accession>
<evidence type="ECO:0008006" key="3">
    <source>
        <dbReference type="Google" id="ProtNLM"/>
    </source>
</evidence>
<keyword evidence="2" id="KW-1185">Reference proteome</keyword>
<protein>
    <recommendedName>
        <fullName evidence="3">Integrase</fullName>
    </recommendedName>
</protein>
<gene>
    <name evidence="1" type="ORF">H4W81_000412</name>
</gene>
<proteinExistence type="predicted"/>
<dbReference type="Proteomes" id="UP000661607">
    <property type="component" value="Unassembled WGS sequence"/>
</dbReference>
<name>A0ABR9K6J3_9ACTN</name>